<dbReference type="InterPro" id="IPR058350">
    <property type="entry name" value="DUF8037"/>
</dbReference>
<dbReference type="RefSeq" id="WP_114436124.1">
    <property type="nucleotide sequence ID" value="NZ_QPIZ01000001.1"/>
</dbReference>
<sequence length="562" mass="60716">MQNIKTYIGVFFLILLAVACEKEGDKIYLSGLEAADLSVSGSEVVLTIENSDLQVLSFSWESGELSVSNDTMGVASGLPGMTVEVSASSDFVQFTELQGTGNQLALTGARLNALAKDAGLQPDVASPLYFRVRSSVGNNMEPVYSNVISVDVTPFVIDMSKLYLLNAEQNDTLATIYSPEENGEYAGFVKATGWMNFYFQEGDGVIYGNNGVSEIPFELSTDAETMWNCWFPANGGHYYVTMSTADMEWTATWLPKISVGGAVEDSLAFFKSQELWAGVIETTAAGAQVTLSSDALLYNTGTGDTDDGALATTVSFAESGSGNIVLAETPGNFTVPSSGINTITLDLTGASGWTYTIDEGENLPQEEVVIPFLYLPGSKDGETGGSWTFDNFIPLLNNALYGGFVDINSQWGFQMFTAPEWGVDYYTMGESEGLLEMNVENRNIPAPDPGTYWVKADVENMTYGLTPLGDVLYLSGLNDQWDFNTTIPKTGEGIYSGTIEVSTPSTDGFSLYLEADNWDDKFGGSDGTLGYGWGNITDDTEVGTYTLTVDLYNLTYEMTLNQ</sequence>
<feature type="domain" description="DUF5111" evidence="2">
    <location>
        <begin position="158"/>
        <end position="254"/>
    </location>
</feature>
<evidence type="ECO:0000313" key="4">
    <source>
        <dbReference type="EMBL" id="RCW39306.1"/>
    </source>
</evidence>
<dbReference type="Pfam" id="PF14292">
    <property type="entry name" value="SusE"/>
    <property type="match status" value="1"/>
</dbReference>
<feature type="domain" description="DUF8037" evidence="3">
    <location>
        <begin position="372"/>
        <end position="466"/>
    </location>
</feature>
<proteinExistence type="predicted"/>
<reference evidence="4 5" key="1">
    <citation type="submission" date="2018-07" db="EMBL/GenBank/DDBJ databases">
        <title>Freshwater and sediment microbial communities from various areas in North America, analyzing microbe dynamics in response to fracking.</title>
        <authorList>
            <person name="Lamendella R."/>
        </authorList>
    </citation>
    <scope>NUCLEOTIDE SEQUENCE [LARGE SCALE GENOMIC DNA]</scope>
    <source>
        <strain evidence="4 5">160A</strain>
    </source>
</reference>
<dbReference type="Pfam" id="PF26123">
    <property type="entry name" value="DUF8037"/>
    <property type="match status" value="2"/>
</dbReference>
<name>A0A368VDV5_9BACT</name>
<evidence type="ECO:0000259" key="2">
    <source>
        <dbReference type="Pfam" id="PF17138"/>
    </source>
</evidence>
<organism evidence="4 5">
    <name type="scientific">Marinilabilia salmonicolor</name>
    <dbReference type="NCBI Taxonomy" id="989"/>
    <lineage>
        <taxon>Bacteria</taxon>
        <taxon>Pseudomonadati</taxon>
        <taxon>Bacteroidota</taxon>
        <taxon>Bacteroidia</taxon>
        <taxon>Marinilabiliales</taxon>
        <taxon>Marinilabiliaceae</taxon>
        <taxon>Marinilabilia</taxon>
    </lineage>
</organism>
<dbReference type="Proteomes" id="UP000252733">
    <property type="component" value="Unassembled WGS sequence"/>
</dbReference>
<dbReference type="EMBL" id="QPIZ01000001">
    <property type="protein sequence ID" value="RCW39306.1"/>
    <property type="molecule type" value="Genomic_DNA"/>
</dbReference>
<comment type="caution">
    <text evidence="4">The sequence shown here is derived from an EMBL/GenBank/DDBJ whole genome shotgun (WGS) entry which is preliminary data.</text>
</comment>
<evidence type="ECO:0000259" key="3">
    <source>
        <dbReference type="Pfam" id="PF26123"/>
    </source>
</evidence>
<dbReference type="PROSITE" id="PS51257">
    <property type="entry name" value="PROKAR_LIPOPROTEIN"/>
    <property type="match status" value="1"/>
</dbReference>
<dbReference type="InterPro" id="IPR033404">
    <property type="entry name" value="DUF5111"/>
</dbReference>
<dbReference type="InterPro" id="IPR025970">
    <property type="entry name" value="SusE"/>
</dbReference>
<evidence type="ECO:0000313" key="5">
    <source>
        <dbReference type="Proteomes" id="UP000252733"/>
    </source>
</evidence>
<dbReference type="Pfam" id="PF17138">
    <property type="entry name" value="DUF5111"/>
    <property type="match status" value="1"/>
</dbReference>
<protein>
    <submittedName>
        <fullName evidence="4">Uncharacterized protein DUF5114</fullName>
    </submittedName>
</protein>
<accession>A0A368VDV5</accession>
<dbReference type="AlphaFoldDB" id="A0A368VDV5"/>
<feature type="domain" description="DUF8037" evidence="3">
    <location>
        <begin position="471"/>
        <end position="559"/>
    </location>
</feature>
<evidence type="ECO:0000259" key="1">
    <source>
        <dbReference type="Pfam" id="PF14292"/>
    </source>
</evidence>
<feature type="domain" description="SusE outer membrane protein" evidence="1">
    <location>
        <begin position="25"/>
        <end position="133"/>
    </location>
</feature>
<keyword evidence="5" id="KW-1185">Reference proteome</keyword>
<gene>
    <name evidence="4" type="ORF">DFO77_10174</name>
</gene>